<dbReference type="AlphaFoldDB" id="A0A378JKP0"/>
<dbReference type="EMBL" id="UGOD01000001">
    <property type="protein sequence ID" value="STX50883.1"/>
    <property type="molecule type" value="Genomic_DNA"/>
</dbReference>
<sequence>MTEKLIDNGIDKQALDKLMHERRFSVAQGFQQGDDSVFAAKPFSQIQIRDLQQILLDTLWEQGNIRLLNRNLDLNESITDQVLNLIEDFQLTDNDIQIHVATGVLRGNSKRHEIIYPDQKTYQMDNATPDVAAMPVVPVHGTTTFFIKNEFDREIISCNTLEQNQRSLDLTPWQEPLKQFGWNLIRPPRIRVFYANDILYIGAEIPISMMSLDDAFFIPKIADYIRQIAKLVFPTLPIDSLEANEVLRSRFPTGRGESGQVISSTTIDLDNPQKLNVIIFNNGDSRYLPHYQTGSGFVTGFLQNEIYAEIYQHQTLKALFEWAYEKKNIDKTIDFEKFREQYQRLTKTQDETIILRAAQQELYMALTRDVIEENKNKVGRYFNAIHQQTLFLMPEYFNEFLHEFRKYHPTSAILPLNFTQESDKTIAILAMLKLGNPNFLRAILPRFLNDDISGIKDEQLLNLSKAYLDDLLRNSPSAVEELNNFERKTEFLVKLNKLNFTEILADYNRLHKTSYQESDFPQSNRLIALVEMLNRSKTTKGIAFIRNILLPKLVENDISQYTDEDILAFKDQLTENYIDYIDVDHLATTILTQLDLTKLKLPKNYLIKFNRLDPQENQVRLIAALAQKNNSGLVESIIRQLNFPLIDKEADQQAIGLRWAKALLIEKCSHPIEGYSIEADINKLIQCSDRKELVKRLNGVKEVLTGHKELHQRAALSFFKGKHSNTINEFFLALDKLVSQQDLTIETLQLEALNLLFNFHAKLKAGHSVRTIAVLKDAIINNKPVLMENNFTHLASI</sequence>
<reference evidence="1 2" key="1">
    <citation type="submission" date="2018-06" db="EMBL/GenBank/DDBJ databases">
        <authorList>
            <consortium name="Pathogen Informatics"/>
            <person name="Doyle S."/>
        </authorList>
    </citation>
    <scope>NUCLEOTIDE SEQUENCE [LARGE SCALE GENOMIC DNA]</scope>
    <source>
        <strain evidence="1 2">NCTC13316</strain>
    </source>
</reference>
<name>A0A378JKP0_9GAMM</name>
<gene>
    <name evidence="1" type="ORF">NCTC13316_00971</name>
</gene>
<dbReference type="Proteomes" id="UP000254794">
    <property type="component" value="Unassembled WGS sequence"/>
</dbReference>
<proteinExistence type="predicted"/>
<evidence type="ECO:0000313" key="1">
    <source>
        <dbReference type="EMBL" id="STX50883.1"/>
    </source>
</evidence>
<organism evidence="1 2">
    <name type="scientific">Legionella busanensis</name>
    <dbReference type="NCBI Taxonomy" id="190655"/>
    <lineage>
        <taxon>Bacteria</taxon>
        <taxon>Pseudomonadati</taxon>
        <taxon>Pseudomonadota</taxon>
        <taxon>Gammaproteobacteria</taxon>
        <taxon>Legionellales</taxon>
        <taxon>Legionellaceae</taxon>
        <taxon>Legionella</taxon>
    </lineage>
</organism>
<keyword evidence="2" id="KW-1185">Reference proteome</keyword>
<dbReference type="OrthoDB" id="5652630at2"/>
<protein>
    <submittedName>
        <fullName evidence="1">Uncharacterized protein</fullName>
    </submittedName>
</protein>
<dbReference type="RefSeq" id="WP_115330559.1">
    <property type="nucleotide sequence ID" value="NZ_CAAAHP010000007.1"/>
</dbReference>
<accession>A0A378JKP0</accession>
<evidence type="ECO:0000313" key="2">
    <source>
        <dbReference type="Proteomes" id="UP000254794"/>
    </source>
</evidence>